<evidence type="ECO:0008006" key="3">
    <source>
        <dbReference type="Google" id="ProtNLM"/>
    </source>
</evidence>
<proteinExistence type="predicted"/>
<name>A0ABT6B0Z4_9BURK</name>
<protein>
    <recommendedName>
        <fullName evidence="3">DUF4304 domain-containing protein</fullName>
    </recommendedName>
</protein>
<evidence type="ECO:0000313" key="1">
    <source>
        <dbReference type="EMBL" id="MDF3838550.1"/>
    </source>
</evidence>
<keyword evidence="2" id="KW-1185">Reference proteome</keyword>
<dbReference type="Proteomes" id="UP001216674">
    <property type="component" value="Unassembled WGS sequence"/>
</dbReference>
<sequence length="260" mass="29137">MQALNAIICEFKAKLAALGYSTIEASTGTDAASAVALFIAESERELLRAYFDLEAGNSHAGKDPSLAETKDICIDSWLTEWPPSPGDARIEPPPTRLLSTVRPSKRQTFRVVWISGKEIPVRNGSYLVRRKSGTALSVFENGGWKDGTPLKWAGVDWRLSKKREEKLIRDFHQGDLDAGIALVRHCYASRPESSSLSFGPDDTWGIRARMFARVIYNQIAWREVYDSEDQYLACLPLVPTKEARDKIERLAEEFWLTGDA</sequence>
<gene>
    <name evidence="1" type="ORF">P3W85_37295</name>
</gene>
<reference evidence="1 2" key="1">
    <citation type="submission" date="2023-03" db="EMBL/GenBank/DDBJ databases">
        <title>Draft assemblies of triclosan tolerant bacteria isolated from returned activated sludge.</title>
        <authorList>
            <person name="Van Hamelsveld S."/>
        </authorList>
    </citation>
    <scope>NUCLEOTIDE SEQUENCE [LARGE SCALE GENOMIC DNA]</scope>
    <source>
        <strain evidence="1 2">GW210010_S58</strain>
    </source>
</reference>
<evidence type="ECO:0000313" key="2">
    <source>
        <dbReference type="Proteomes" id="UP001216674"/>
    </source>
</evidence>
<dbReference type="EMBL" id="JARJLM010000603">
    <property type="protein sequence ID" value="MDF3838550.1"/>
    <property type="molecule type" value="Genomic_DNA"/>
</dbReference>
<comment type="caution">
    <text evidence="1">The sequence shown here is derived from an EMBL/GenBank/DDBJ whole genome shotgun (WGS) entry which is preliminary data.</text>
</comment>
<accession>A0ABT6B0Z4</accession>
<dbReference type="RefSeq" id="WP_276268478.1">
    <property type="nucleotide sequence ID" value="NZ_JARJLM010000603.1"/>
</dbReference>
<organism evidence="1 2">
    <name type="scientific">Cupriavidus basilensis</name>
    <dbReference type="NCBI Taxonomy" id="68895"/>
    <lineage>
        <taxon>Bacteria</taxon>
        <taxon>Pseudomonadati</taxon>
        <taxon>Pseudomonadota</taxon>
        <taxon>Betaproteobacteria</taxon>
        <taxon>Burkholderiales</taxon>
        <taxon>Burkholderiaceae</taxon>
        <taxon>Cupriavidus</taxon>
    </lineage>
</organism>